<dbReference type="Gene3D" id="3.30.390.30">
    <property type="match status" value="1"/>
</dbReference>
<protein>
    <submittedName>
        <fullName evidence="6">NADPH-dependent 2,4-dienoyl-CoA reductase, sulfur reductase</fullName>
    </submittedName>
</protein>
<keyword evidence="3" id="KW-0560">Oxidoreductase</keyword>
<dbReference type="SUPFAM" id="SSF55424">
    <property type="entry name" value="FAD/NAD-linked reductases, dimerisation (C-terminal) domain"/>
    <property type="match status" value="1"/>
</dbReference>
<reference evidence="7" key="1">
    <citation type="submission" date="2016-10" db="EMBL/GenBank/DDBJ databases">
        <authorList>
            <person name="Varghese N."/>
            <person name="Submissions S."/>
        </authorList>
    </citation>
    <scope>NUCLEOTIDE SEQUENCE [LARGE SCALE GENOMIC DNA]</scope>
    <source>
        <strain evidence="7">DSM 19181</strain>
    </source>
</reference>
<dbReference type="RefSeq" id="WP_091265564.1">
    <property type="nucleotide sequence ID" value="NZ_FNFK01000009.1"/>
</dbReference>
<evidence type="ECO:0000256" key="2">
    <source>
        <dbReference type="ARBA" id="ARBA00022827"/>
    </source>
</evidence>
<dbReference type="GO" id="GO:0012501">
    <property type="term" value="P:programmed cell death"/>
    <property type="evidence" value="ECO:0007669"/>
    <property type="project" value="TreeGrafter"/>
</dbReference>
<feature type="region of interest" description="Disordered" evidence="4">
    <location>
        <begin position="378"/>
        <end position="401"/>
    </location>
</feature>
<proteinExistence type="predicted"/>
<organism evidence="6 7">
    <name type="scientific">Alkalibacterium thalassium</name>
    <dbReference type="NCBI Taxonomy" id="426701"/>
    <lineage>
        <taxon>Bacteria</taxon>
        <taxon>Bacillati</taxon>
        <taxon>Bacillota</taxon>
        <taxon>Bacilli</taxon>
        <taxon>Lactobacillales</taxon>
        <taxon>Carnobacteriaceae</taxon>
        <taxon>Alkalibacterium</taxon>
    </lineage>
</organism>
<evidence type="ECO:0000256" key="4">
    <source>
        <dbReference type="SAM" id="MobiDB-lite"/>
    </source>
</evidence>
<dbReference type="InterPro" id="IPR016156">
    <property type="entry name" value="FAD/NAD-linked_Rdtase_dimer_sf"/>
</dbReference>
<evidence type="ECO:0000313" key="7">
    <source>
        <dbReference type="Proteomes" id="UP000199433"/>
    </source>
</evidence>
<dbReference type="PANTHER" id="PTHR43557">
    <property type="entry name" value="APOPTOSIS-INDUCING FACTOR 1"/>
    <property type="match status" value="1"/>
</dbReference>
<name>A0A1G8Y7G4_9LACT</name>
<dbReference type="EMBL" id="FNFK01000009">
    <property type="protein sequence ID" value="SDJ98738.1"/>
    <property type="molecule type" value="Genomic_DNA"/>
</dbReference>
<dbReference type="PRINTS" id="PR00368">
    <property type="entry name" value="FADPNR"/>
</dbReference>
<dbReference type="SUPFAM" id="SSF51905">
    <property type="entry name" value="FAD/NAD(P)-binding domain"/>
    <property type="match status" value="1"/>
</dbReference>
<evidence type="ECO:0000256" key="3">
    <source>
        <dbReference type="ARBA" id="ARBA00023002"/>
    </source>
</evidence>
<dbReference type="GO" id="GO:0005737">
    <property type="term" value="C:cytoplasm"/>
    <property type="evidence" value="ECO:0007669"/>
    <property type="project" value="TreeGrafter"/>
</dbReference>
<feature type="domain" description="FAD/NAD(P)-binding" evidence="5">
    <location>
        <begin position="10"/>
        <end position="301"/>
    </location>
</feature>
<feature type="compositionally biased region" description="Basic and acidic residues" evidence="4">
    <location>
        <begin position="385"/>
        <end position="401"/>
    </location>
</feature>
<evidence type="ECO:0000256" key="1">
    <source>
        <dbReference type="ARBA" id="ARBA00022630"/>
    </source>
</evidence>
<dbReference type="Gene3D" id="3.50.50.60">
    <property type="entry name" value="FAD/NAD(P)-binding domain"/>
    <property type="match status" value="2"/>
</dbReference>
<dbReference type="GO" id="GO:0033108">
    <property type="term" value="P:mitochondrial respiratory chain complex assembly"/>
    <property type="evidence" value="ECO:0007669"/>
    <property type="project" value="TreeGrafter"/>
</dbReference>
<dbReference type="OrthoDB" id="9792592at2"/>
<accession>A0A1G8Y7G4</accession>
<sequence length="401" mass="44245">MTQDSVKHFDYLMVGGGTVAGFAAEGIREVDKDGTIGIISSENDSPYTRPALTKKIWTDDDFTEEDVPFHTEETGAEIFLQTTAVSIDKENKAVRTSDGHTFSYGKLLLATGGQPQRIEGPDDSRVLAFRTFDDYRTLRSISGSGNHVIVVGGSYIGTELAANLALNNTKVTFIYPQDTLSDNRLPKELAEEYENTYKNHGIKLISGTRAESYDKDGDDLVVALDNGEKVYGDAIVLGIGVKPLLELAEESGLEVDEGVVTDTYLRTSDPDIFTAGDIAYYPDPILGRNRIEHVDHARKSGTTAGKNMAGAQEPYDYTPYFYSMVFDISWKAIGTLDPELDYYIDEVDGGKVVYYLEDNKPVGILTWNVEPDLDEVRNVLSNPPESKDALKGLIREKEDSE</sequence>
<gene>
    <name evidence="6" type="ORF">SAMN04488098_10091</name>
</gene>
<keyword evidence="7" id="KW-1185">Reference proteome</keyword>
<dbReference type="InterPro" id="IPR050446">
    <property type="entry name" value="FAD-oxidoreductase/Apoptosis"/>
</dbReference>
<dbReference type="InterPro" id="IPR023753">
    <property type="entry name" value="FAD/NAD-binding_dom"/>
</dbReference>
<dbReference type="GO" id="GO:0071949">
    <property type="term" value="F:FAD binding"/>
    <property type="evidence" value="ECO:0007669"/>
    <property type="project" value="TreeGrafter"/>
</dbReference>
<dbReference type="PANTHER" id="PTHR43557:SF4">
    <property type="entry name" value="APOPTOSIS-INDUCING FACTOR 1, MITOCHONDRIAL"/>
    <property type="match status" value="1"/>
</dbReference>
<evidence type="ECO:0000259" key="5">
    <source>
        <dbReference type="Pfam" id="PF07992"/>
    </source>
</evidence>
<keyword evidence="1" id="KW-0285">Flavoprotein</keyword>
<dbReference type="STRING" id="426701.SAMN04488098_10091"/>
<dbReference type="Pfam" id="PF07992">
    <property type="entry name" value="Pyr_redox_2"/>
    <property type="match status" value="1"/>
</dbReference>
<keyword evidence="2" id="KW-0274">FAD</keyword>
<dbReference type="AlphaFoldDB" id="A0A1G8Y7G4"/>
<dbReference type="InterPro" id="IPR036188">
    <property type="entry name" value="FAD/NAD-bd_sf"/>
</dbReference>
<dbReference type="GO" id="GO:0016174">
    <property type="term" value="F:NAD(P)H oxidase H2O2-forming activity"/>
    <property type="evidence" value="ECO:0007669"/>
    <property type="project" value="TreeGrafter"/>
</dbReference>
<dbReference type="Proteomes" id="UP000199433">
    <property type="component" value="Unassembled WGS sequence"/>
</dbReference>
<evidence type="ECO:0000313" key="6">
    <source>
        <dbReference type="EMBL" id="SDJ98738.1"/>
    </source>
</evidence>